<name>A0AA41U8P4_9MICO</name>
<dbReference type="RefSeq" id="WP_236090454.1">
    <property type="nucleotide sequence ID" value="NZ_JAKGSG010000046.1"/>
</dbReference>
<keyword evidence="2" id="KW-1185">Reference proteome</keyword>
<comment type="caution">
    <text evidence="1">The sequence shown here is derived from an EMBL/GenBank/DDBJ whole genome shotgun (WGS) entry which is preliminary data.</text>
</comment>
<organism evidence="1 2">
    <name type="scientific">Antribacter soli</name>
    <dbReference type="NCBI Taxonomy" id="2910976"/>
    <lineage>
        <taxon>Bacteria</taxon>
        <taxon>Bacillati</taxon>
        <taxon>Actinomycetota</taxon>
        <taxon>Actinomycetes</taxon>
        <taxon>Micrococcales</taxon>
        <taxon>Promicromonosporaceae</taxon>
        <taxon>Antribacter</taxon>
    </lineage>
</organism>
<accession>A0AA41U8P4</accession>
<dbReference type="EMBL" id="JAKGSG010000046">
    <property type="protein sequence ID" value="MCF4122655.1"/>
    <property type="molecule type" value="Genomic_DNA"/>
</dbReference>
<gene>
    <name evidence="1" type="ORF">L1785_16880</name>
</gene>
<reference evidence="1" key="1">
    <citation type="submission" date="2022-01" db="EMBL/GenBank/DDBJ databases">
        <title>Antribacter sp. nov., isolated from Guizhou of China.</title>
        <authorList>
            <person name="Chengliang C."/>
            <person name="Ya Z."/>
        </authorList>
    </citation>
    <scope>NUCLEOTIDE SEQUENCE</scope>
    <source>
        <strain evidence="1">KLBMP 9083</strain>
    </source>
</reference>
<dbReference type="AlphaFoldDB" id="A0AA41U8P4"/>
<dbReference type="Proteomes" id="UP001165405">
    <property type="component" value="Unassembled WGS sequence"/>
</dbReference>
<protein>
    <submittedName>
        <fullName evidence="1">Uncharacterized protein</fullName>
    </submittedName>
</protein>
<evidence type="ECO:0000313" key="2">
    <source>
        <dbReference type="Proteomes" id="UP001165405"/>
    </source>
</evidence>
<sequence>MSEEIVAVMERSADAGVADAKEHPKAPDRLIDRMVYALGPSQSAPVDAGVSRS</sequence>
<evidence type="ECO:0000313" key="1">
    <source>
        <dbReference type="EMBL" id="MCF4122655.1"/>
    </source>
</evidence>
<proteinExistence type="predicted"/>